<feature type="compositionally biased region" description="Low complexity" evidence="1">
    <location>
        <begin position="83"/>
        <end position="93"/>
    </location>
</feature>
<keyword evidence="2" id="KW-0812">Transmembrane</keyword>
<name>A0A7S0RUM1_9CHLO</name>
<gene>
    <name evidence="3" type="ORF">CLEI1391_LOCUS12967</name>
</gene>
<feature type="transmembrane region" description="Helical" evidence="2">
    <location>
        <begin position="413"/>
        <end position="438"/>
    </location>
</feature>
<evidence type="ECO:0000256" key="1">
    <source>
        <dbReference type="SAM" id="MobiDB-lite"/>
    </source>
</evidence>
<protein>
    <submittedName>
        <fullName evidence="3">Uncharacterized protein</fullName>
    </submittedName>
</protein>
<feature type="transmembrane region" description="Helical" evidence="2">
    <location>
        <begin position="458"/>
        <end position="478"/>
    </location>
</feature>
<keyword evidence="2" id="KW-0472">Membrane</keyword>
<keyword evidence="2" id="KW-1133">Transmembrane helix</keyword>
<evidence type="ECO:0000313" key="3">
    <source>
        <dbReference type="EMBL" id="CAD8686552.1"/>
    </source>
</evidence>
<accession>A0A7S0RUM1</accession>
<sequence>MNPRALGLDVDAHGLHPSCCSMLDMEDAIRPGAKLQDCMRHNAVRGGVFCTADAEFSCVWPPVASAGQPTSVEAVLSISQTSNLSPSSLPGSPAQRGSSLGAAEAEAAGKAAMEHALSTQLGGGASQAALLTVQHDTILGVDEFKLPVRGETTARCRVYEREVHCINLVAGCQPGGWPSVCALQSSVVLPVLPHHARQEMQMVVWHMMCEYFPPSHSVPEYDQEAFDSPFSRLPHNLQVAYAWAWSNHFRSLAQDLDYCLTGPTARGPELEAEYRDALTNMVGYLRDQDCYSTLACLLAAAARNGVVLLAEDGAPLSPCDLSTERVAAMSADAQQLACEAVEAEAANTFATAEAAALLSLADGSTLCSQCTSTRGMCSSCREGEADAGTTEQEVEPVSAAAEMAASVSSRDRVTAVLAVAALLCGLAAVAGLVLMASTVRPALAPTGPTGAWVCWSPLPLLLQLLPLLAVAAGMSVLLPKAYAAPAAVPSIGK</sequence>
<proteinExistence type="predicted"/>
<dbReference type="EMBL" id="HBFB01022954">
    <property type="protein sequence ID" value="CAD8686552.1"/>
    <property type="molecule type" value="Transcribed_RNA"/>
</dbReference>
<feature type="region of interest" description="Disordered" evidence="1">
    <location>
        <begin position="83"/>
        <end position="105"/>
    </location>
</feature>
<dbReference type="AlphaFoldDB" id="A0A7S0RUM1"/>
<reference evidence="3" key="1">
    <citation type="submission" date="2021-01" db="EMBL/GenBank/DDBJ databases">
        <authorList>
            <person name="Corre E."/>
            <person name="Pelletier E."/>
            <person name="Niang G."/>
            <person name="Scheremetjew M."/>
            <person name="Finn R."/>
            <person name="Kale V."/>
            <person name="Holt S."/>
            <person name="Cochrane G."/>
            <person name="Meng A."/>
            <person name="Brown T."/>
            <person name="Cohen L."/>
        </authorList>
    </citation>
    <scope>NUCLEOTIDE SEQUENCE</scope>
    <source>
        <strain evidence="3">SAG 11-49</strain>
    </source>
</reference>
<organism evidence="3">
    <name type="scientific">Chlamydomonas leiostraca</name>
    <dbReference type="NCBI Taxonomy" id="1034604"/>
    <lineage>
        <taxon>Eukaryota</taxon>
        <taxon>Viridiplantae</taxon>
        <taxon>Chlorophyta</taxon>
        <taxon>core chlorophytes</taxon>
        <taxon>Chlorophyceae</taxon>
        <taxon>CS clade</taxon>
        <taxon>Chlamydomonadales</taxon>
        <taxon>Chlamydomonadaceae</taxon>
        <taxon>Chlamydomonas</taxon>
    </lineage>
</organism>
<evidence type="ECO:0000256" key="2">
    <source>
        <dbReference type="SAM" id="Phobius"/>
    </source>
</evidence>